<gene>
    <name evidence="2" type="ORF">PCAMFM013_S003g000040</name>
</gene>
<accession>A0A0G4NZ18</accession>
<organism evidence="2 3">
    <name type="scientific">Penicillium camemberti (strain FM 013)</name>
    <dbReference type="NCBI Taxonomy" id="1429867"/>
    <lineage>
        <taxon>Eukaryota</taxon>
        <taxon>Fungi</taxon>
        <taxon>Dikarya</taxon>
        <taxon>Ascomycota</taxon>
        <taxon>Pezizomycotina</taxon>
        <taxon>Eurotiomycetes</taxon>
        <taxon>Eurotiomycetidae</taxon>
        <taxon>Eurotiales</taxon>
        <taxon>Aspergillaceae</taxon>
        <taxon>Penicillium</taxon>
    </lineage>
</organism>
<proteinExistence type="predicted"/>
<evidence type="ECO:0000256" key="1">
    <source>
        <dbReference type="SAM" id="MobiDB-lite"/>
    </source>
</evidence>
<protein>
    <submittedName>
        <fullName evidence="2">Str. FM013</fullName>
    </submittedName>
</protein>
<dbReference type="EMBL" id="HG793136">
    <property type="protein sequence ID" value="CRL19249.1"/>
    <property type="molecule type" value="Genomic_DNA"/>
</dbReference>
<keyword evidence="3" id="KW-1185">Reference proteome</keyword>
<reference evidence="2 3" key="1">
    <citation type="journal article" date="2014" name="Nat. Commun.">
        <title>Multiple recent horizontal transfers of a large genomic region in cheese making fungi.</title>
        <authorList>
            <person name="Cheeseman K."/>
            <person name="Ropars J."/>
            <person name="Renault P."/>
            <person name="Dupont J."/>
            <person name="Gouzy J."/>
            <person name="Branca A."/>
            <person name="Abraham A.L."/>
            <person name="Ceppi M."/>
            <person name="Conseiller E."/>
            <person name="Debuchy R."/>
            <person name="Malagnac F."/>
            <person name="Goarin A."/>
            <person name="Silar P."/>
            <person name="Lacoste S."/>
            <person name="Sallet E."/>
            <person name="Bensimon A."/>
            <person name="Giraud T."/>
            <person name="Brygoo Y."/>
        </authorList>
    </citation>
    <scope>NUCLEOTIDE SEQUENCE [LARGE SCALE GENOMIC DNA]</scope>
    <source>
        <strain evidence="3">FM 013</strain>
    </source>
</reference>
<dbReference type="Proteomes" id="UP000053732">
    <property type="component" value="Unassembled WGS sequence"/>
</dbReference>
<feature type="region of interest" description="Disordered" evidence="1">
    <location>
        <begin position="1"/>
        <end position="27"/>
    </location>
</feature>
<evidence type="ECO:0000313" key="3">
    <source>
        <dbReference type="Proteomes" id="UP000053732"/>
    </source>
</evidence>
<name>A0A0G4NZ18_PENC3</name>
<sequence>MAPIPRLGLSGHHSGVHPRRINTTGSCVENLPESRNALVTEDPSGFSPPNSGRGTVQVIYDMNTIEDDVTSCSRSRAYEQQDMA</sequence>
<evidence type="ECO:0000313" key="2">
    <source>
        <dbReference type="EMBL" id="CRL19249.1"/>
    </source>
</evidence>
<dbReference type="AlphaFoldDB" id="A0A0G4NZ18"/>